<evidence type="ECO:0000313" key="2">
    <source>
        <dbReference type="Proteomes" id="UP001596989"/>
    </source>
</evidence>
<gene>
    <name evidence="1" type="ORF">ACFQ2I_08530</name>
</gene>
<organism evidence="1 2">
    <name type="scientific">Paenibacillus chungangensis</name>
    <dbReference type="NCBI Taxonomy" id="696535"/>
    <lineage>
        <taxon>Bacteria</taxon>
        <taxon>Bacillati</taxon>
        <taxon>Bacillota</taxon>
        <taxon>Bacilli</taxon>
        <taxon>Bacillales</taxon>
        <taxon>Paenibacillaceae</taxon>
        <taxon>Paenibacillus</taxon>
    </lineage>
</organism>
<sequence length="175" mass="18919">MQIHMKDLIAKGGNKVLKEELNVDELLNNQRDVLSAGPLHVSLEAAGEHGVVKVEGELSIDLKMACSRCLEPVSKHTVIPVSELFKPVAKLTPEEDVDGDEGDENEIIEVEGDKLDLSPYVEEALLLYLPFAPLCSAQCKGLCPSCGTDLNTGACGCSNEVIDPRFAALKDLFKD</sequence>
<dbReference type="EMBL" id="JBHTJZ010000009">
    <property type="protein sequence ID" value="MFD0959436.1"/>
    <property type="molecule type" value="Genomic_DNA"/>
</dbReference>
<comment type="caution">
    <text evidence="1">The sequence shown here is derived from an EMBL/GenBank/DDBJ whole genome shotgun (WGS) entry which is preliminary data.</text>
</comment>
<proteinExistence type="predicted"/>
<dbReference type="Proteomes" id="UP001596989">
    <property type="component" value="Unassembled WGS sequence"/>
</dbReference>
<dbReference type="InterPro" id="IPR003772">
    <property type="entry name" value="YceD"/>
</dbReference>
<evidence type="ECO:0000313" key="1">
    <source>
        <dbReference type="EMBL" id="MFD0959436.1"/>
    </source>
</evidence>
<name>A0ABW3HPP1_9BACL</name>
<accession>A0ABW3HPP1</accession>
<dbReference type="Pfam" id="PF02620">
    <property type="entry name" value="YceD"/>
    <property type="match status" value="1"/>
</dbReference>
<keyword evidence="2" id="KW-1185">Reference proteome</keyword>
<reference evidence="2" key="1">
    <citation type="journal article" date="2019" name="Int. J. Syst. Evol. Microbiol.">
        <title>The Global Catalogue of Microorganisms (GCM) 10K type strain sequencing project: providing services to taxonomists for standard genome sequencing and annotation.</title>
        <authorList>
            <consortium name="The Broad Institute Genomics Platform"/>
            <consortium name="The Broad Institute Genome Sequencing Center for Infectious Disease"/>
            <person name="Wu L."/>
            <person name="Ma J."/>
        </authorList>
    </citation>
    <scope>NUCLEOTIDE SEQUENCE [LARGE SCALE GENOMIC DNA]</scope>
    <source>
        <strain evidence="2">CCUG 59129</strain>
    </source>
</reference>
<dbReference type="RefSeq" id="WP_377563558.1">
    <property type="nucleotide sequence ID" value="NZ_JBHTJZ010000009.1"/>
</dbReference>
<dbReference type="PANTHER" id="PTHR34374">
    <property type="entry name" value="LARGE RIBOSOMAL RNA SUBUNIT ACCUMULATION PROTEIN YCED HOMOLOG 1, CHLOROPLASTIC"/>
    <property type="match status" value="1"/>
</dbReference>
<dbReference type="PANTHER" id="PTHR34374:SF1">
    <property type="entry name" value="LARGE RIBOSOMAL RNA SUBUNIT ACCUMULATION PROTEIN YCED HOMOLOG 1, CHLOROPLASTIC"/>
    <property type="match status" value="1"/>
</dbReference>
<protein>
    <submittedName>
        <fullName evidence="1">YceD family protein</fullName>
    </submittedName>
</protein>